<feature type="non-terminal residue" evidence="1">
    <location>
        <position position="53"/>
    </location>
</feature>
<protein>
    <submittedName>
        <fullName evidence="1">Uncharacterized protein</fullName>
    </submittedName>
</protein>
<evidence type="ECO:0000313" key="2">
    <source>
        <dbReference type="Proteomes" id="UP000824469"/>
    </source>
</evidence>
<name>A0AA38LCK1_TAXCH</name>
<comment type="caution">
    <text evidence="1">The sequence shown here is derived from an EMBL/GenBank/DDBJ whole genome shotgun (WGS) entry which is preliminary data.</text>
</comment>
<dbReference type="Proteomes" id="UP000824469">
    <property type="component" value="Unassembled WGS sequence"/>
</dbReference>
<dbReference type="AlphaFoldDB" id="A0AA38LCK1"/>
<organism evidence="1 2">
    <name type="scientific">Taxus chinensis</name>
    <name type="common">Chinese yew</name>
    <name type="synonym">Taxus wallichiana var. chinensis</name>
    <dbReference type="NCBI Taxonomy" id="29808"/>
    <lineage>
        <taxon>Eukaryota</taxon>
        <taxon>Viridiplantae</taxon>
        <taxon>Streptophyta</taxon>
        <taxon>Embryophyta</taxon>
        <taxon>Tracheophyta</taxon>
        <taxon>Spermatophyta</taxon>
        <taxon>Pinopsida</taxon>
        <taxon>Pinidae</taxon>
        <taxon>Conifers II</taxon>
        <taxon>Cupressales</taxon>
        <taxon>Taxaceae</taxon>
        <taxon>Taxus</taxon>
    </lineage>
</organism>
<proteinExistence type="predicted"/>
<gene>
    <name evidence="1" type="ORF">KI387_021812</name>
</gene>
<sequence length="53" mass="6110">MPAISLAPHRMFWGLICGMRGGRREYYDMVPQIAFDRAWASFTQVVPIAWVPL</sequence>
<keyword evidence="2" id="KW-1185">Reference proteome</keyword>
<accession>A0AA38LCK1</accession>
<dbReference type="EMBL" id="JAHRHJ020000004">
    <property type="protein sequence ID" value="KAH9320043.1"/>
    <property type="molecule type" value="Genomic_DNA"/>
</dbReference>
<reference evidence="1 2" key="1">
    <citation type="journal article" date="2021" name="Nat. Plants">
        <title>The Taxus genome provides insights into paclitaxel biosynthesis.</title>
        <authorList>
            <person name="Xiong X."/>
            <person name="Gou J."/>
            <person name="Liao Q."/>
            <person name="Li Y."/>
            <person name="Zhou Q."/>
            <person name="Bi G."/>
            <person name="Li C."/>
            <person name="Du R."/>
            <person name="Wang X."/>
            <person name="Sun T."/>
            <person name="Guo L."/>
            <person name="Liang H."/>
            <person name="Lu P."/>
            <person name="Wu Y."/>
            <person name="Zhang Z."/>
            <person name="Ro D.K."/>
            <person name="Shang Y."/>
            <person name="Huang S."/>
            <person name="Yan J."/>
        </authorList>
    </citation>
    <scope>NUCLEOTIDE SEQUENCE [LARGE SCALE GENOMIC DNA]</scope>
    <source>
        <strain evidence="1">Ta-2019</strain>
    </source>
</reference>
<evidence type="ECO:0000313" key="1">
    <source>
        <dbReference type="EMBL" id="KAH9320043.1"/>
    </source>
</evidence>